<reference evidence="1" key="1">
    <citation type="submission" date="2022-05" db="EMBL/GenBank/DDBJ databases">
        <authorList>
            <person name="Tuo L."/>
        </authorList>
    </citation>
    <scope>NUCLEOTIDE SEQUENCE</scope>
    <source>
        <strain evidence="1">BSK12Z-4</strain>
    </source>
</reference>
<gene>
    <name evidence="1" type="ORF">M8330_07230</name>
</gene>
<dbReference type="AlphaFoldDB" id="A0A9X2D6C7"/>
<proteinExistence type="predicted"/>
<dbReference type="EMBL" id="JAMOIL010000008">
    <property type="protein sequence ID" value="MCM0620085.1"/>
    <property type="molecule type" value="Genomic_DNA"/>
</dbReference>
<accession>A0A9X2D6C7</accession>
<comment type="caution">
    <text evidence="1">The sequence shown here is derived from an EMBL/GenBank/DDBJ whole genome shotgun (WGS) entry which is preliminary data.</text>
</comment>
<organism evidence="1 2">
    <name type="scientific">Nocardioides bruguierae</name>
    <dbReference type="NCBI Taxonomy" id="2945102"/>
    <lineage>
        <taxon>Bacteria</taxon>
        <taxon>Bacillati</taxon>
        <taxon>Actinomycetota</taxon>
        <taxon>Actinomycetes</taxon>
        <taxon>Propionibacteriales</taxon>
        <taxon>Nocardioidaceae</taxon>
        <taxon>Nocardioides</taxon>
    </lineage>
</organism>
<dbReference type="RefSeq" id="WP_250826769.1">
    <property type="nucleotide sequence ID" value="NZ_JAMOIL010000008.1"/>
</dbReference>
<name>A0A9X2D6C7_9ACTN</name>
<evidence type="ECO:0000313" key="2">
    <source>
        <dbReference type="Proteomes" id="UP001139485"/>
    </source>
</evidence>
<evidence type="ECO:0000313" key="1">
    <source>
        <dbReference type="EMBL" id="MCM0620085.1"/>
    </source>
</evidence>
<dbReference type="Proteomes" id="UP001139485">
    <property type="component" value="Unassembled WGS sequence"/>
</dbReference>
<sequence length="108" mass="12109">MAQPEAMPRTYELNPKSRTREMPEWAGALVYAPPSPKLYYLNPTARAVLEISIGQTRDVIREEFRSFASAVASADEADQVLEDTLYNLEENGILQMTSIESTVDEVRG</sequence>
<protein>
    <submittedName>
        <fullName evidence="1">Uncharacterized protein</fullName>
    </submittedName>
</protein>
<keyword evidence="2" id="KW-1185">Reference proteome</keyword>